<dbReference type="InterPro" id="IPR052588">
    <property type="entry name" value="Kelch_domain_protein"/>
</dbReference>
<dbReference type="Gene3D" id="2.40.50.140">
    <property type="entry name" value="Nucleic acid-binding proteins"/>
    <property type="match status" value="1"/>
</dbReference>
<evidence type="ECO:0000259" key="2">
    <source>
        <dbReference type="Pfam" id="PF13422"/>
    </source>
</evidence>
<dbReference type="Gene3D" id="2.120.10.80">
    <property type="entry name" value="Kelch-type beta propeller"/>
    <property type="match status" value="1"/>
</dbReference>
<dbReference type="SUPFAM" id="SSF50249">
    <property type="entry name" value="Nucleic acid-binding proteins"/>
    <property type="match status" value="1"/>
</dbReference>
<dbReference type="EMBL" id="JADGJH010002584">
    <property type="protein sequence ID" value="KAJ3096602.1"/>
    <property type="molecule type" value="Genomic_DNA"/>
</dbReference>
<feature type="domain" description="DUF4110" evidence="2">
    <location>
        <begin position="711"/>
        <end position="790"/>
    </location>
</feature>
<dbReference type="PANTHER" id="PTHR46063">
    <property type="entry name" value="KELCH DOMAIN-CONTAINING PROTEIN"/>
    <property type="match status" value="1"/>
</dbReference>
<dbReference type="SUPFAM" id="SSF117281">
    <property type="entry name" value="Kelch motif"/>
    <property type="match status" value="1"/>
</dbReference>
<feature type="region of interest" description="Disordered" evidence="1">
    <location>
        <begin position="781"/>
        <end position="801"/>
    </location>
</feature>
<reference evidence="3" key="1">
    <citation type="submission" date="2020-05" db="EMBL/GenBank/DDBJ databases">
        <title>Phylogenomic resolution of chytrid fungi.</title>
        <authorList>
            <person name="Stajich J.E."/>
            <person name="Amses K."/>
            <person name="Simmons R."/>
            <person name="Seto K."/>
            <person name="Myers J."/>
            <person name="Bonds A."/>
            <person name="Quandt C.A."/>
            <person name="Barry K."/>
            <person name="Liu P."/>
            <person name="Grigoriev I."/>
            <person name="Longcore J.E."/>
            <person name="James T.Y."/>
        </authorList>
    </citation>
    <scope>NUCLEOTIDE SEQUENCE</scope>
    <source>
        <strain evidence="3">JEL0513</strain>
    </source>
</reference>
<dbReference type="AlphaFoldDB" id="A0AAD5XC92"/>
<evidence type="ECO:0000313" key="3">
    <source>
        <dbReference type="EMBL" id="KAJ3096602.1"/>
    </source>
</evidence>
<feature type="region of interest" description="Disordered" evidence="1">
    <location>
        <begin position="599"/>
        <end position="666"/>
    </location>
</feature>
<proteinExistence type="predicted"/>
<dbReference type="SMART" id="SM00652">
    <property type="entry name" value="eIF1a"/>
    <property type="match status" value="1"/>
</dbReference>
<keyword evidence="4" id="KW-1185">Reference proteome</keyword>
<dbReference type="Proteomes" id="UP001211907">
    <property type="component" value="Unassembled WGS sequence"/>
</dbReference>
<dbReference type="PANTHER" id="PTHR46063:SF1">
    <property type="entry name" value="KELCH DOMAIN-CONTAINING PROTEIN 4"/>
    <property type="match status" value="1"/>
</dbReference>
<accession>A0AAD5XC92</accession>
<sequence length="801" mass="90117">MGKRQVQREALLEVPVRTNSQQRYARVVGIRGGGQYDVVAEATPTSTQSGNNAGPETIIVLVQLASKLRKVVYVKLGGFVLIELFTTAATKVLGDILGVLRPEHIKILKADGMWNSAINAPKSVITESYNPAELSNNEVSDADASDNDDLFVNRNRMHIAYETDEEEEEKKEGAKKGDPGKLAKKAQKTQKQETKKAKTQTKQASKLSAKEKEKTVKNPKAGKGKSATDEDEDIDLILSNFQKELEAKEAVTEEHCPPPSRRSCGAFVANPIDLNELILFAGEYYDGQRVSLFADFFVYNIDKNDWRKITSPNSPAPRSSHQLVITNAGRGFLFGGEFVSSNQTTFFHYKDFWALDLKTYSWEKLEVGKKPSPRSGHRMVLWKHYIILFGGFYDAGNETRYLDDLHIFDTVECKWTVVVVPEPKPTKRSGFDLIVSGDILALYGGYTKEVVKGKIARGIVHTDLWTLKLSFDINEWKWEKRKRGGISPQPRSGAPMISFKGKGFMFGGVYDIKEDDETIESVCSDDFFQLNVEQCRFYPVNLKVSPTAQNVKPSPRFNAMIFGGILEKDDKEITFADLHTVDLDKLTAFRTIISDDQAMTVWAGEESEDDDDDDDEDEDDDSNNNDNSDDEDKFESENDELDKVANETKSKKASKIAEEIASEEEQENLEIEVIDLAVVSELEETDESIPRVVVFEDPLFDTNKPVGTDSNLRDYFTRTQEYWLKKALDDENEDGGDTSGKPPVKSKEIRRYAFILAEEAWEEAVPRVQLERVILAENEVATKEAAKGRDASSTERRGRRV</sequence>
<dbReference type="InterPro" id="IPR015915">
    <property type="entry name" value="Kelch-typ_b-propeller"/>
</dbReference>
<feature type="region of interest" description="Disordered" evidence="1">
    <location>
        <begin position="159"/>
        <end position="233"/>
    </location>
</feature>
<dbReference type="InterPro" id="IPR025183">
    <property type="entry name" value="DUF4110"/>
</dbReference>
<protein>
    <recommendedName>
        <fullName evidence="2">DUF4110 domain-containing protein</fullName>
    </recommendedName>
</protein>
<comment type="caution">
    <text evidence="3">The sequence shown here is derived from an EMBL/GenBank/DDBJ whole genome shotgun (WGS) entry which is preliminary data.</text>
</comment>
<evidence type="ECO:0000256" key="1">
    <source>
        <dbReference type="SAM" id="MobiDB-lite"/>
    </source>
</evidence>
<evidence type="ECO:0000313" key="4">
    <source>
        <dbReference type="Proteomes" id="UP001211907"/>
    </source>
</evidence>
<organism evidence="3 4">
    <name type="scientific">Physocladia obscura</name>
    <dbReference type="NCBI Taxonomy" id="109957"/>
    <lineage>
        <taxon>Eukaryota</taxon>
        <taxon>Fungi</taxon>
        <taxon>Fungi incertae sedis</taxon>
        <taxon>Chytridiomycota</taxon>
        <taxon>Chytridiomycota incertae sedis</taxon>
        <taxon>Chytridiomycetes</taxon>
        <taxon>Chytridiales</taxon>
        <taxon>Chytriomycetaceae</taxon>
        <taxon>Physocladia</taxon>
    </lineage>
</organism>
<name>A0AAD5XC92_9FUNG</name>
<dbReference type="GO" id="GO:0003743">
    <property type="term" value="F:translation initiation factor activity"/>
    <property type="evidence" value="ECO:0007669"/>
    <property type="project" value="InterPro"/>
</dbReference>
<gene>
    <name evidence="3" type="ORF">HK100_005532</name>
</gene>
<dbReference type="InterPro" id="IPR012340">
    <property type="entry name" value="NA-bd_OB-fold"/>
</dbReference>
<dbReference type="Pfam" id="PF24681">
    <property type="entry name" value="Kelch_KLHDC2_KLHL20_DRC7"/>
    <property type="match status" value="1"/>
</dbReference>
<dbReference type="Pfam" id="PF13422">
    <property type="entry name" value="DUF4110"/>
    <property type="match status" value="1"/>
</dbReference>
<dbReference type="InterPro" id="IPR001253">
    <property type="entry name" value="TIF_eIF-1A"/>
</dbReference>
<feature type="compositionally biased region" description="Basic and acidic residues" evidence="1">
    <location>
        <begin position="170"/>
        <end position="181"/>
    </location>
</feature>
<feature type="compositionally biased region" description="Basic and acidic residues" evidence="1">
    <location>
        <begin position="641"/>
        <end position="658"/>
    </location>
</feature>
<feature type="compositionally biased region" description="Acidic residues" evidence="1">
    <location>
        <begin position="605"/>
        <end position="640"/>
    </location>
</feature>